<sequence>MIRDWPGNKPISEQWYVYCAVIAVDYTEDTCDLVELDEAEAYTCIMHRNIPIYYHCQPD</sequence>
<reference evidence="1 2" key="1">
    <citation type="submission" date="2015-02" db="EMBL/GenBank/DDBJ databases">
        <title>Single-cell genomics of uncultivated deep-branching MTB reveals a conserved set of magnetosome genes.</title>
        <authorList>
            <person name="Kolinko S."/>
            <person name="Richter M."/>
            <person name="Glockner F.O."/>
            <person name="Brachmann A."/>
            <person name="Schuler D."/>
        </authorList>
    </citation>
    <scope>NUCLEOTIDE SEQUENCE [LARGE SCALE GENOMIC DNA]</scope>
    <source>
        <strain evidence="1">TM-1</strain>
    </source>
</reference>
<dbReference type="AlphaFoldDB" id="A0A0F3GNG0"/>
<evidence type="ECO:0000313" key="2">
    <source>
        <dbReference type="Proteomes" id="UP000033423"/>
    </source>
</evidence>
<name>A0A0F3GNG0_9BACT</name>
<dbReference type="Proteomes" id="UP000033423">
    <property type="component" value="Unassembled WGS sequence"/>
</dbReference>
<comment type="caution">
    <text evidence="1">The sequence shown here is derived from an EMBL/GenBank/DDBJ whole genome shotgun (WGS) entry which is preliminary data.</text>
</comment>
<proteinExistence type="predicted"/>
<gene>
    <name evidence="1" type="ORF">MBAV_004336</name>
</gene>
<keyword evidence="2" id="KW-1185">Reference proteome</keyword>
<evidence type="ECO:0000313" key="1">
    <source>
        <dbReference type="EMBL" id="KJU83470.1"/>
    </source>
</evidence>
<dbReference type="EMBL" id="LACI01001877">
    <property type="protein sequence ID" value="KJU83470.1"/>
    <property type="molecule type" value="Genomic_DNA"/>
</dbReference>
<organism evidence="1 2">
    <name type="scientific">Candidatus Magnetobacterium bavaricum</name>
    <dbReference type="NCBI Taxonomy" id="29290"/>
    <lineage>
        <taxon>Bacteria</taxon>
        <taxon>Pseudomonadati</taxon>
        <taxon>Nitrospirota</taxon>
        <taxon>Thermodesulfovibrionia</taxon>
        <taxon>Thermodesulfovibrionales</taxon>
        <taxon>Candidatus Magnetobacteriaceae</taxon>
        <taxon>Candidatus Magnetobacterium</taxon>
    </lineage>
</organism>
<protein>
    <submittedName>
        <fullName evidence="1">Uncharacterized protein</fullName>
    </submittedName>
</protein>
<feature type="non-terminal residue" evidence="1">
    <location>
        <position position="59"/>
    </location>
</feature>
<accession>A0A0F3GNG0</accession>